<organism evidence="7 8">
    <name type="scientific">Roseofilum acuticapitatum BLCC-M154</name>
    <dbReference type="NCBI Taxonomy" id="3022444"/>
    <lineage>
        <taxon>Bacteria</taxon>
        <taxon>Bacillati</taxon>
        <taxon>Cyanobacteriota</taxon>
        <taxon>Cyanophyceae</taxon>
        <taxon>Desertifilales</taxon>
        <taxon>Desertifilaceae</taxon>
        <taxon>Roseofilum</taxon>
        <taxon>Roseofilum acuticapitatum</taxon>
    </lineage>
</organism>
<keyword evidence="3" id="KW-0443">Lipid metabolism</keyword>
<evidence type="ECO:0000259" key="6">
    <source>
        <dbReference type="Pfam" id="PF12146"/>
    </source>
</evidence>
<proteinExistence type="predicted"/>
<feature type="chain" id="PRO_5045526594" evidence="4">
    <location>
        <begin position="29"/>
        <end position="557"/>
    </location>
</feature>
<protein>
    <submittedName>
        <fullName evidence="7">Alpha/beta hydrolase</fullName>
    </submittedName>
</protein>
<dbReference type="PANTHER" id="PTHR10272:SF13">
    <property type="entry name" value="POLY(ETHYLENE TEREPHTHALATE) HYDROLASE"/>
    <property type="match status" value="1"/>
</dbReference>
<gene>
    <name evidence="7" type="ORF">PMG71_16755</name>
</gene>
<dbReference type="EMBL" id="JAQOSP010000105">
    <property type="protein sequence ID" value="MDJ1171081.1"/>
    <property type="molecule type" value="Genomic_DNA"/>
</dbReference>
<dbReference type="Proteomes" id="UP001235303">
    <property type="component" value="Unassembled WGS sequence"/>
</dbReference>
<evidence type="ECO:0000313" key="8">
    <source>
        <dbReference type="Proteomes" id="UP001235303"/>
    </source>
</evidence>
<feature type="domain" description="DUF1400" evidence="5">
    <location>
        <begin position="31"/>
        <end position="157"/>
    </location>
</feature>
<reference evidence="7 8" key="1">
    <citation type="submission" date="2023-01" db="EMBL/GenBank/DDBJ databases">
        <title>Novel diversity within Roseofilum (Cyanobacteria; Desertifilaceae) from marine benthic mats with descriptions of four novel species.</title>
        <authorList>
            <person name="Wang Y."/>
            <person name="Berthold D.E."/>
            <person name="Hu J."/>
            <person name="Lefler F.W."/>
            <person name="Laughinghouse H.D. IV."/>
        </authorList>
    </citation>
    <scope>NUCLEOTIDE SEQUENCE [LARGE SCALE GENOMIC DNA]</scope>
    <source>
        <strain evidence="7 8">BLCC-M154</strain>
    </source>
</reference>
<feature type="domain" description="Serine aminopeptidase S33" evidence="6">
    <location>
        <begin position="237"/>
        <end position="371"/>
    </location>
</feature>
<keyword evidence="2" id="KW-0442">Lipid degradation</keyword>
<keyword evidence="1 7" id="KW-0378">Hydrolase</keyword>
<evidence type="ECO:0000256" key="4">
    <source>
        <dbReference type="SAM" id="SignalP"/>
    </source>
</evidence>
<evidence type="ECO:0000256" key="1">
    <source>
        <dbReference type="ARBA" id="ARBA00022801"/>
    </source>
</evidence>
<evidence type="ECO:0000259" key="5">
    <source>
        <dbReference type="Pfam" id="PF07176"/>
    </source>
</evidence>
<dbReference type="Gene3D" id="3.40.50.1820">
    <property type="entry name" value="alpha/beta hydrolase"/>
    <property type="match status" value="1"/>
</dbReference>
<dbReference type="Pfam" id="PF12146">
    <property type="entry name" value="Hydrolase_4"/>
    <property type="match status" value="1"/>
</dbReference>
<dbReference type="InterPro" id="IPR029058">
    <property type="entry name" value="AB_hydrolase_fold"/>
</dbReference>
<keyword evidence="4" id="KW-0732">Signal</keyword>
<keyword evidence="8" id="KW-1185">Reference proteome</keyword>
<dbReference type="RefSeq" id="WP_283754834.1">
    <property type="nucleotide sequence ID" value="NZ_JAQOSP010000105.1"/>
</dbReference>
<dbReference type="SUPFAM" id="SSF53474">
    <property type="entry name" value="alpha/beta-Hydrolases"/>
    <property type="match status" value="1"/>
</dbReference>
<dbReference type="GO" id="GO:0016787">
    <property type="term" value="F:hydrolase activity"/>
    <property type="evidence" value="ECO:0007669"/>
    <property type="project" value="UniProtKB-KW"/>
</dbReference>
<dbReference type="InterPro" id="IPR010802">
    <property type="entry name" value="DUF1400"/>
</dbReference>
<sequence length="557" mass="62608">MKIKSLLIKSIYRLCLFSLTLFPWSAQPARSAENIYFTYGPLEFSLSVDALDTFAKTGEITPDFQFYAQFLEPEDRKELQGLLQQKFSLSAVAVSQMTYTAIGESVLKRLGYLIQTQKRQNGFYALRSALILAADDPEGLTLVNILRYFPSEGMRINTGVILQLQKLLTTFFQYRDAAIQTIIEEANREATLNPIADTLPDILQPGPLTVREQNLNIKTRELVESDIDLYLPENQDQPAPLIVISHGFGSTRSNFVDLAQYLASYGFAVAIPEHIGSNLGYRQALLEGWLNQEIYPQEFVKRPYDIKDLLDELEKLQAEEGNWARGINVQNVGILGHSLGATTALSLAGAELNRERLRQKCTLDNPMLNVSVLLQCRANDIEPDEQKLHDSRVQAAIAVYPLSSVIFGPEQISQIDVPTLLMASSHDIVTPIVTEQIYPFLWLKHPEKYLALMIPGTHFSVSAPTENNNPFTPESAQEKPRDNTVGINAMNSLSLAFFKVYLSEDDSYLPYLSASYAQTLSAESLKLNLIRSLEVEQLEQTYGQELPIPVFEVMRNQ</sequence>
<feature type="signal peptide" evidence="4">
    <location>
        <begin position="1"/>
        <end position="28"/>
    </location>
</feature>
<name>A0ABT7AXS3_9CYAN</name>
<comment type="caution">
    <text evidence="7">The sequence shown here is derived from an EMBL/GenBank/DDBJ whole genome shotgun (WGS) entry which is preliminary data.</text>
</comment>
<accession>A0ABT7AXS3</accession>
<dbReference type="PANTHER" id="PTHR10272">
    <property type="entry name" value="PLATELET-ACTIVATING FACTOR ACETYLHYDROLASE"/>
    <property type="match status" value="1"/>
</dbReference>
<evidence type="ECO:0000256" key="2">
    <source>
        <dbReference type="ARBA" id="ARBA00022963"/>
    </source>
</evidence>
<evidence type="ECO:0000313" key="7">
    <source>
        <dbReference type="EMBL" id="MDJ1171081.1"/>
    </source>
</evidence>
<evidence type="ECO:0000256" key="3">
    <source>
        <dbReference type="ARBA" id="ARBA00023098"/>
    </source>
</evidence>
<dbReference type="InterPro" id="IPR022742">
    <property type="entry name" value="Hydrolase_4"/>
</dbReference>
<dbReference type="Pfam" id="PF07176">
    <property type="entry name" value="DUF1400"/>
    <property type="match status" value="1"/>
</dbReference>